<evidence type="ECO:0000256" key="9">
    <source>
        <dbReference type="ARBA" id="ARBA00022574"/>
    </source>
</evidence>
<evidence type="ECO:0000256" key="8">
    <source>
        <dbReference type="ARBA" id="ARBA00022553"/>
    </source>
</evidence>
<feature type="binding site" evidence="24">
    <location>
        <position position="932"/>
    </location>
    <ligand>
        <name>ATP</name>
        <dbReference type="ChEBI" id="CHEBI:30616"/>
    </ligand>
</feature>
<evidence type="ECO:0000256" key="23">
    <source>
        <dbReference type="PROSITE-ProRule" id="PRU00221"/>
    </source>
</evidence>
<dbReference type="PROSITE" id="PS01351">
    <property type="entry name" value="MAPK"/>
    <property type="match status" value="1"/>
</dbReference>
<evidence type="ECO:0000256" key="11">
    <source>
        <dbReference type="ARBA" id="ARBA00022687"/>
    </source>
</evidence>
<feature type="region of interest" description="Disordered" evidence="26">
    <location>
        <begin position="762"/>
        <end position="801"/>
    </location>
</feature>
<keyword evidence="14 24" id="KW-0547">Nucleotide-binding</keyword>
<evidence type="ECO:0000313" key="28">
    <source>
        <dbReference type="EMBL" id="SBR67845.1"/>
    </source>
</evidence>
<dbReference type="InterPro" id="IPR003527">
    <property type="entry name" value="MAP_kinase_CS"/>
</dbReference>
<organism evidence="28">
    <name type="scientific">Nothobranchius rachovii</name>
    <name type="common">bluefin notho</name>
    <dbReference type="NCBI Taxonomy" id="451742"/>
    <lineage>
        <taxon>Eukaryota</taxon>
        <taxon>Metazoa</taxon>
        <taxon>Chordata</taxon>
        <taxon>Craniata</taxon>
        <taxon>Vertebrata</taxon>
        <taxon>Euteleostomi</taxon>
        <taxon>Actinopterygii</taxon>
        <taxon>Neopterygii</taxon>
        <taxon>Teleostei</taxon>
        <taxon>Neoteleostei</taxon>
        <taxon>Acanthomorphata</taxon>
        <taxon>Ovalentaria</taxon>
        <taxon>Atherinomorphae</taxon>
        <taxon>Cyprinodontiformes</taxon>
        <taxon>Nothobranchiidae</taxon>
        <taxon>Nothobranchius</taxon>
    </lineage>
</organism>
<dbReference type="InterPro" id="IPR056159">
    <property type="entry name" value="Beta-prop_IFT121_TULP_N"/>
</dbReference>
<dbReference type="PROSITE" id="PS00107">
    <property type="entry name" value="PROTEIN_KINASE_ATP"/>
    <property type="match status" value="1"/>
</dbReference>
<comment type="similarity">
    <text evidence="25">Belongs to the protein kinase superfamily. Ser/Thr protein kinase family. MAP kinase subfamily.</text>
</comment>
<evidence type="ECO:0000256" key="4">
    <source>
        <dbReference type="ARBA" id="ARBA00008832"/>
    </source>
</evidence>
<keyword evidence="11" id="KW-0879">Wnt signaling pathway</keyword>
<dbReference type="Pfam" id="PF00069">
    <property type="entry name" value="Pkinase"/>
    <property type="match status" value="1"/>
</dbReference>
<name>A0A1A8NFJ8_9TELE</name>
<keyword evidence="19" id="KW-0804">Transcription</keyword>
<keyword evidence="18" id="KW-0805">Transcription regulation</keyword>
<dbReference type="InterPro" id="IPR017441">
    <property type="entry name" value="Protein_kinase_ATP_BS"/>
</dbReference>
<keyword evidence="13" id="KW-0677">Repeat</keyword>
<comment type="similarity">
    <text evidence="4">Belongs to the protein kinase superfamily. CMGC Ser/Thr protein kinase family. MAP kinase subfamily.</text>
</comment>
<dbReference type="Pfam" id="PF24797">
    <property type="entry name" value="Beta-prop_WDR35_TULP_N"/>
    <property type="match status" value="1"/>
</dbReference>
<dbReference type="GO" id="GO:0016055">
    <property type="term" value="P:Wnt signaling pathway"/>
    <property type="evidence" value="ECO:0007669"/>
    <property type="project" value="UniProtKB-KW"/>
</dbReference>
<keyword evidence="7 25" id="KW-0723">Serine/threonine-protein kinase</keyword>
<keyword evidence="16 24" id="KW-0067">ATP-binding</keyword>
<evidence type="ECO:0000256" key="5">
    <source>
        <dbReference type="ARBA" id="ARBA00012411"/>
    </source>
</evidence>
<dbReference type="SUPFAM" id="SSF56112">
    <property type="entry name" value="Protein kinase-like (PK-like)"/>
    <property type="match status" value="1"/>
</dbReference>
<keyword evidence="8" id="KW-0597">Phosphoprotein</keyword>
<gene>
    <name evidence="28" type="primary">TULP4</name>
</gene>
<evidence type="ECO:0000256" key="22">
    <source>
        <dbReference type="ARBA" id="ARBA00048312"/>
    </source>
</evidence>
<dbReference type="PROSITE" id="PS00108">
    <property type="entry name" value="PROTEIN_KINASE_ST"/>
    <property type="match status" value="1"/>
</dbReference>
<dbReference type="GO" id="GO:0004707">
    <property type="term" value="F:MAP kinase activity"/>
    <property type="evidence" value="ECO:0007669"/>
    <property type="project" value="UniProtKB-EC"/>
</dbReference>
<keyword evidence="10 25" id="KW-0808">Transferase</keyword>
<dbReference type="InterPro" id="IPR050117">
    <property type="entry name" value="MAPK"/>
</dbReference>
<comment type="cofactor">
    <cofactor evidence="1 25">
        <name>Mg(2+)</name>
        <dbReference type="ChEBI" id="CHEBI:18420"/>
    </cofactor>
</comment>
<keyword evidence="6" id="KW-0963">Cytoplasm</keyword>
<keyword evidence="17 25" id="KW-0460">Magnesium</keyword>
<evidence type="ECO:0000256" key="2">
    <source>
        <dbReference type="ARBA" id="ARBA00004123"/>
    </source>
</evidence>
<evidence type="ECO:0000256" key="6">
    <source>
        <dbReference type="ARBA" id="ARBA00022490"/>
    </source>
</evidence>
<protein>
    <recommendedName>
        <fullName evidence="5 25">Mitogen-activated protein kinase</fullName>
        <ecNumber evidence="5 25">2.7.11.24</ecNumber>
    </recommendedName>
</protein>
<dbReference type="SUPFAM" id="SSF50978">
    <property type="entry name" value="WD40 repeat-like"/>
    <property type="match status" value="1"/>
</dbReference>
<dbReference type="EC" id="2.7.11.24" evidence="5 25"/>
<reference evidence="28" key="2">
    <citation type="submission" date="2016-06" db="EMBL/GenBank/DDBJ databases">
        <title>The genome of a short-lived fish provides insights into sex chromosome evolution and the genetic control of aging.</title>
        <authorList>
            <person name="Reichwald K."/>
            <person name="Felder M."/>
            <person name="Petzold A."/>
            <person name="Koch P."/>
            <person name="Groth M."/>
            <person name="Platzer M."/>
        </authorList>
    </citation>
    <scope>NUCLEOTIDE SEQUENCE</scope>
    <source>
        <tissue evidence="28">Brain</tissue>
    </source>
</reference>
<dbReference type="InterPro" id="IPR008271">
    <property type="entry name" value="Ser/Thr_kinase_AS"/>
</dbReference>
<dbReference type="InterPro" id="IPR001680">
    <property type="entry name" value="WD40_rpt"/>
</dbReference>
<evidence type="ECO:0000256" key="14">
    <source>
        <dbReference type="ARBA" id="ARBA00022741"/>
    </source>
</evidence>
<comment type="catalytic activity">
    <reaction evidence="21 25">
        <text>L-threonyl-[protein] + ATP = O-phospho-L-threonyl-[protein] + ADP + H(+)</text>
        <dbReference type="Rhea" id="RHEA:46608"/>
        <dbReference type="Rhea" id="RHEA-COMP:11060"/>
        <dbReference type="Rhea" id="RHEA-COMP:11605"/>
        <dbReference type="ChEBI" id="CHEBI:15378"/>
        <dbReference type="ChEBI" id="CHEBI:30013"/>
        <dbReference type="ChEBI" id="CHEBI:30616"/>
        <dbReference type="ChEBI" id="CHEBI:61977"/>
        <dbReference type="ChEBI" id="CHEBI:456216"/>
        <dbReference type="EC" id="2.7.11.24"/>
    </reaction>
</comment>
<dbReference type="SMART" id="SM00320">
    <property type="entry name" value="WD40"/>
    <property type="match status" value="2"/>
</dbReference>
<comment type="activity regulation">
    <text evidence="25">Activated by threonine and tyrosine phosphorylation.</text>
</comment>
<evidence type="ECO:0000259" key="27">
    <source>
        <dbReference type="PROSITE" id="PS50011"/>
    </source>
</evidence>
<keyword evidence="20" id="KW-0539">Nucleus</keyword>
<evidence type="ECO:0000256" key="1">
    <source>
        <dbReference type="ARBA" id="ARBA00001946"/>
    </source>
</evidence>
<dbReference type="InterPro" id="IPR025659">
    <property type="entry name" value="Tubby-like_C"/>
</dbReference>
<evidence type="ECO:0000256" key="12">
    <source>
        <dbReference type="ARBA" id="ARBA00022723"/>
    </source>
</evidence>
<evidence type="ECO:0000256" key="26">
    <source>
        <dbReference type="SAM" id="MobiDB-lite"/>
    </source>
</evidence>
<comment type="subcellular location">
    <subcellularLocation>
        <location evidence="3">Cytoplasmic vesicle</location>
        <location evidence="3">Autophagosome</location>
    </subcellularLocation>
    <subcellularLocation>
        <location evidence="2">Nucleus</location>
    </subcellularLocation>
</comment>
<dbReference type="GO" id="GO:0005634">
    <property type="term" value="C:nucleus"/>
    <property type="evidence" value="ECO:0007669"/>
    <property type="project" value="UniProtKB-SubCell"/>
</dbReference>
<evidence type="ECO:0000256" key="18">
    <source>
        <dbReference type="ARBA" id="ARBA00023015"/>
    </source>
</evidence>
<evidence type="ECO:0000256" key="7">
    <source>
        <dbReference type="ARBA" id="ARBA00022527"/>
    </source>
</evidence>
<keyword evidence="9 23" id="KW-0853">WD repeat</keyword>
<dbReference type="Gene3D" id="1.10.510.10">
    <property type="entry name" value="Transferase(Phosphotransferase) domain 1"/>
    <property type="match status" value="1"/>
</dbReference>
<evidence type="ECO:0000256" key="10">
    <source>
        <dbReference type="ARBA" id="ARBA00022679"/>
    </source>
</evidence>
<dbReference type="Gene3D" id="2.130.10.10">
    <property type="entry name" value="YVTN repeat-like/Quinoprotein amine dehydrogenase"/>
    <property type="match status" value="2"/>
</dbReference>
<evidence type="ECO:0000256" key="3">
    <source>
        <dbReference type="ARBA" id="ARBA00004419"/>
    </source>
</evidence>
<feature type="compositionally biased region" description="Low complexity" evidence="26">
    <location>
        <begin position="773"/>
        <end position="801"/>
    </location>
</feature>
<dbReference type="PANTHER" id="PTHR24055">
    <property type="entry name" value="MITOGEN-ACTIVATED PROTEIN KINASE"/>
    <property type="match status" value="1"/>
</dbReference>
<dbReference type="SMART" id="SM00220">
    <property type="entry name" value="S_TKc"/>
    <property type="match status" value="1"/>
</dbReference>
<dbReference type="PROSITE" id="PS50082">
    <property type="entry name" value="WD_REPEATS_2"/>
    <property type="match status" value="1"/>
</dbReference>
<proteinExistence type="inferred from homology"/>
<feature type="domain" description="Protein kinase" evidence="27">
    <location>
        <begin position="903"/>
        <end position="1192"/>
    </location>
</feature>
<dbReference type="GO" id="GO:0005524">
    <property type="term" value="F:ATP binding"/>
    <property type="evidence" value="ECO:0007669"/>
    <property type="project" value="UniProtKB-UniRule"/>
</dbReference>
<accession>A0A1A8NFJ8</accession>
<feature type="repeat" description="WD" evidence="23">
    <location>
        <begin position="78"/>
        <end position="109"/>
    </location>
</feature>
<dbReference type="InterPro" id="IPR015943">
    <property type="entry name" value="WD40/YVTN_repeat-like_dom_sf"/>
</dbReference>
<dbReference type="PROSITE" id="PS50011">
    <property type="entry name" value="PROTEIN_KINASE_DOM"/>
    <property type="match status" value="1"/>
</dbReference>
<dbReference type="GO" id="GO:0106310">
    <property type="term" value="F:protein serine kinase activity"/>
    <property type="evidence" value="ECO:0007669"/>
    <property type="project" value="RHEA"/>
</dbReference>
<dbReference type="FunFam" id="1.10.510.10:FF:000162">
    <property type="entry name" value="Mitogen-activated protein kinase"/>
    <property type="match status" value="1"/>
</dbReference>
<evidence type="ECO:0000256" key="21">
    <source>
        <dbReference type="ARBA" id="ARBA00047592"/>
    </source>
</evidence>
<reference evidence="28" key="1">
    <citation type="submission" date="2016-05" db="EMBL/GenBank/DDBJ databases">
        <authorList>
            <person name="Lavstsen T."/>
            <person name="Jespersen J.S."/>
        </authorList>
    </citation>
    <scope>NUCLEOTIDE SEQUENCE</scope>
    <source>
        <tissue evidence="28">Brain</tissue>
    </source>
</reference>
<evidence type="ECO:0000256" key="19">
    <source>
        <dbReference type="ARBA" id="ARBA00023163"/>
    </source>
</evidence>
<keyword evidence="12" id="KW-0479">Metal-binding</keyword>
<comment type="catalytic activity">
    <reaction evidence="22">
        <text>L-seryl-[protein] + ATP = O-phospho-L-seryl-[protein] + ADP + H(+)</text>
        <dbReference type="Rhea" id="RHEA:17989"/>
        <dbReference type="Rhea" id="RHEA-COMP:9863"/>
        <dbReference type="Rhea" id="RHEA-COMP:11604"/>
        <dbReference type="ChEBI" id="CHEBI:15378"/>
        <dbReference type="ChEBI" id="CHEBI:29999"/>
        <dbReference type="ChEBI" id="CHEBI:30616"/>
        <dbReference type="ChEBI" id="CHEBI:83421"/>
        <dbReference type="ChEBI" id="CHEBI:456216"/>
        <dbReference type="EC" id="2.7.11.24"/>
    </reaction>
</comment>
<dbReference type="InterPro" id="IPR036322">
    <property type="entry name" value="WD40_repeat_dom_sf"/>
</dbReference>
<dbReference type="EMBL" id="HAEH01001909">
    <property type="protein sequence ID" value="SBR67845.1"/>
    <property type="molecule type" value="Transcribed_RNA"/>
</dbReference>
<dbReference type="GO" id="GO:0046872">
    <property type="term" value="F:metal ion binding"/>
    <property type="evidence" value="ECO:0007669"/>
    <property type="project" value="UniProtKB-KW"/>
</dbReference>
<dbReference type="CDD" id="cd07853">
    <property type="entry name" value="STKc_NLK"/>
    <property type="match status" value="1"/>
</dbReference>
<feature type="region of interest" description="Disordered" evidence="26">
    <location>
        <begin position="864"/>
        <end position="903"/>
    </location>
</feature>
<sequence length="1290" mass="142851">MFAAVEHGPVLCSDSNILCLSWKGRVPKSEKEKPVCRKRYYEEGWLATGNSRGVVGVTFTSSHCRRDRPTPQRVNFNLRGHNSEVVLVRWNEPFQKLATCDTDGGIFVWIQYEGRWSVELVNDRGAQVSDFTWSHDGTQALISYRDGFVLVGSVSGQRHWSSEINLESQISCGIWTPDDQQVLFGTADGQVIVMDCHGRMLAHILLHESDGIVSMSWNYPSFLVEDSSESDTDSDDYTPPKVHSQKPLLTVSFTSGDISLMNNYDDLSPTLIRTGLKDVVVQWCSQGDLLAVAGMERTLLSPDNPCPPPTRNAIVKFFNVQGEHIYTLDTPAQRPITTLCWGHRDSRLFLASGPVLYVVRVEHRIGALQLLCQQAIATAVKEEKDVAKLTMPSRLCSYVTAAFGPTIKPPIPDPNNMRDFVSYPTAGNERLHCTMKRTEDNPEVGGPCYTLYLEYLGGLVPILKGRRISKLRPEFVIMDPKTDGKTDEIYGNSLISAMIDSCNCSDSSDIELSDDWVGKKSPKISRGSKSPKLPRINIDPRKSPKLSRANQEISRSPRLPIRKPSIGSPSLSRREFPLDDINQQNYLAQVTSNIWGTKFKIVGLATFLPANLGAVIYKTSLLHLQPRQMTIYLPEVRKISMDYINLPVFNPNVFSEDEDDLPVTGPAGGTDDNPPCTVNIPIAPIHSPAQAMSPAQSIGLVQSLLANQNVQLDVLSNPTATPAGASASGSDQSQDTILTAQYTVPTRYSSPGQVIFGGLEVGRLMVGPPPSHHPLQQQQSQQQQLQHHQQVQQQQQQQLSPAPIQWRVSGFCERRMAFHGAGQQTVCGDLFPGSELGHKYFCVGSTCGAPSTGLSATPCLTGPTAPAGTPRHPTALGGSTGGGAAVPQPYSNPASEVPSPAEMEPDRPIGYGAFGVVWSVTDPRDGRKVALKKMPNVFQNLVSCKRVFRELRMLCFFKHDNVLSALDILQPPQIDCFEEIYVITELMQSDLHKVIVSPQPLTTDHIKVFLYQILRGLKYLHSAGILHRDIKPGNLLVNSNCLLKICDFGLARVEEPDPSRHMTQEVVTQYYRAPEVLMGCRHYGSAIDVWSVGCIFAELLGRRILFQAQSPIQQLDLITDLLGTPPQLALTSACEGARAHILRGPHKPPSLSVLYMLSDGATHEAVHLLCRMLVFDPAKRISGSDALSHPYLDEGRLRYHTCMCQCCYSVPSGRVYTRDFEPVAERPFSHSYENSLLSVWQGKELIHRFITEHQQGKRVPLCINPQSAAFKTFIRSTAWHSSKVSRKEER</sequence>
<dbReference type="GO" id="GO:0005776">
    <property type="term" value="C:autophagosome"/>
    <property type="evidence" value="ECO:0007669"/>
    <property type="project" value="UniProtKB-SubCell"/>
</dbReference>
<evidence type="ECO:0000256" key="16">
    <source>
        <dbReference type="ARBA" id="ARBA00022840"/>
    </source>
</evidence>
<dbReference type="FunFam" id="3.30.200.20:FF:000164">
    <property type="entry name" value="Mitogen-activated protein kinase"/>
    <property type="match status" value="1"/>
</dbReference>
<evidence type="ECO:0000256" key="25">
    <source>
        <dbReference type="RuleBase" id="RU361165"/>
    </source>
</evidence>
<dbReference type="PROSITE" id="PS50294">
    <property type="entry name" value="WD_REPEATS_REGION"/>
    <property type="match status" value="1"/>
</dbReference>
<dbReference type="Gene3D" id="3.30.200.20">
    <property type="entry name" value="Phosphorylase Kinase, domain 1"/>
    <property type="match status" value="1"/>
</dbReference>
<evidence type="ECO:0000256" key="24">
    <source>
        <dbReference type="PROSITE-ProRule" id="PRU10141"/>
    </source>
</evidence>
<evidence type="ECO:0000256" key="20">
    <source>
        <dbReference type="ARBA" id="ARBA00023242"/>
    </source>
</evidence>
<dbReference type="SUPFAM" id="SSF49842">
    <property type="entry name" value="TNF-like"/>
    <property type="match status" value="1"/>
</dbReference>
<dbReference type="InterPro" id="IPR008983">
    <property type="entry name" value="Tumour_necrosis_fac-like_dom"/>
</dbReference>
<dbReference type="InterPro" id="IPR000719">
    <property type="entry name" value="Prot_kinase_dom"/>
</dbReference>
<evidence type="ECO:0000256" key="15">
    <source>
        <dbReference type="ARBA" id="ARBA00022777"/>
    </source>
</evidence>
<evidence type="ECO:0000256" key="17">
    <source>
        <dbReference type="ARBA" id="ARBA00022842"/>
    </source>
</evidence>
<dbReference type="InterPro" id="IPR011009">
    <property type="entry name" value="Kinase-like_dom_sf"/>
</dbReference>
<keyword evidence="15 25" id="KW-0418">Kinase</keyword>
<feature type="region of interest" description="Disordered" evidence="26">
    <location>
        <begin position="520"/>
        <end position="570"/>
    </location>
</feature>
<dbReference type="FunFam" id="2.130.10.10:FF:000262">
    <property type="entry name" value="Tubby like protein 4"/>
    <property type="match status" value="1"/>
</dbReference>
<evidence type="ECO:0000256" key="13">
    <source>
        <dbReference type="ARBA" id="ARBA00022737"/>
    </source>
</evidence>
<dbReference type="GO" id="GO:0009966">
    <property type="term" value="P:regulation of signal transduction"/>
    <property type="evidence" value="ECO:0007669"/>
    <property type="project" value="UniProtKB-ARBA"/>
</dbReference>
<dbReference type="SUPFAM" id="SSF54518">
    <property type="entry name" value="Tubby C-terminal domain-like"/>
    <property type="match status" value="1"/>
</dbReference>